<dbReference type="EMBL" id="CP051680">
    <property type="protein sequence ID" value="QJD86433.1"/>
    <property type="molecule type" value="Genomic_DNA"/>
</dbReference>
<feature type="compositionally biased region" description="Basic and acidic residues" evidence="1">
    <location>
        <begin position="156"/>
        <end position="173"/>
    </location>
</feature>
<dbReference type="InterPro" id="IPR036582">
    <property type="entry name" value="Mao_N_sf"/>
</dbReference>
<keyword evidence="2" id="KW-0732">Signal</keyword>
<accession>A0A7Z2VN97</accession>
<dbReference type="SUPFAM" id="SSF55383">
    <property type="entry name" value="Copper amine oxidase, domain N"/>
    <property type="match status" value="1"/>
</dbReference>
<evidence type="ECO:0000256" key="2">
    <source>
        <dbReference type="SAM" id="SignalP"/>
    </source>
</evidence>
<dbReference type="RefSeq" id="WP_169282682.1">
    <property type="nucleotide sequence ID" value="NZ_CP051680.1"/>
</dbReference>
<name>A0A7Z2VN97_9BACL</name>
<feature type="chain" id="PRO_5031567267" evidence="2">
    <location>
        <begin position="27"/>
        <end position="517"/>
    </location>
</feature>
<sequence>MTRKKWPVIAALWLCLSVALATSAYAEETIQPANRETILKLGDPIAWINGKKVILQAPPMTLNNFTLVPLRIISDGMGAKLKREKKSNRITIVYEGVTLELAAGQIHSIVNGQPVELDQPVVVVNGTTMIPLRFIVNQMNLDLKYDARSKEIRISPKSKEAEKSHEEEKSGDKEEIEEVTAEVRQRLEKLTVDNLTAISLNLKSLDKIGLHSYGNSSIAAAKDNQVFILDRDPNKGYLVKKYDPNSADKVTVLTSIDQKFNFEYSVKGKYNVNFIYAEFVPKKLIYHDATDTLYLLGESSSMAPDKLRMAVFAITPEVKMVSYQLEKSGFFKLEDNFYSTLDGGTFYLGDPYNQTIYSAEKGQPLELLGSSPTAEKTQLIPMVKEGVLYVYDRKGGKILKWTCKRLEENAKVGINADSILYSTASFGYFYLLDDRKTVYRIKPNGEAEAYADLGKVEINPGVFGVPETKKWLNYGGETLKLDRYNLQMSVDDNGNIFLLDDGILKRVNVYKSNLETK</sequence>
<feature type="domain" description="Copper amine oxidase-like N-terminal" evidence="3">
    <location>
        <begin position="48"/>
        <end position="154"/>
    </location>
</feature>
<evidence type="ECO:0000259" key="3">
    <source>
        <dbReference type="Pfam" id="PF07833"/>
    </source>
</evidence>
<dbReference type="Pfam" id="PF07833">
    <property type="entry name" value="Cu_amine_oxidN1"/>
    <property type="match status" value="1"/>
</dbReference>
<proteinExistence type="predicted"/>
<dbReference type="KEGG" id="cheb:HH215_26880"/>
<protein>
    <submittedName>
        <fullName evidence="4">Copper amine oxidase N-terminal domain-containing protein</fullName>
    </submittedName>
</protein>
<reference evidence="4 5" key="1">
    <citation type="submission" date="2020-04" db="EMBL/GenBank/DDBJ databases">
        <title>Genome sequencing of novel species.</title>
        <authorList>
            <person name="Heo J."/>
            <person name="Kim S.-J."/>
            <person name="Kim J.-S."/>
            <person name="Hong S.-B."/>
            <person name="Kwon S.-W."/>
        </authorList>
    </citation>
    <scope>NUCLEOTIDE SEQUENCE [LARGE SCALE GENOMIC DNA]</scope>
    <source>
        <strain evidence="4 5">MFER-1</strain>
    </source>
</reference>
<dbReference type="Proteomes" id="UP000502248">
    <property type="component" value="Chromosome"/>
</dbReference>
<dbReference type="AlphaFoldDB" id="A0A7Z2VN97"/>
<keyword evidence="5" id="KW-1185">Reference proteome</keyword>
<dbReference type="InterPro" id="IPR012854">
    <property type="entry name" value="Cu_amine_oxidase-like_N"/>
</dbReference>
<evidence type="ECO:0000313" key="5">
    <source>
        <dbReference type="Proteomes" id="UP000502248"/>
    </source>
</evidence>
<dbReference type="Gene3D" id="3.30.457.10">
    <property type="entry name" value="Copper amine oxidase-like, N-terminal domain"/>
    <property type="match status" value="1"/>
</dbReference>
<feature type="signal peptide" evidence="2">
    <location>
        <begin position="1"/>
        <end position="26"/>
    </location>
</feature>
<organism evidence="4 5">
    <name type="scientific">Cohnella herbarum</name>
    <dbReference type="NCBI Taxonomy" id="2728023"/>
    <lineage>
        <taxon>Bacteria</taxon>
        <taxon>Bacillati</taxon>
        <taxon>Bacillota</taxon>
        <taxon>Bacilli</taxon>
        <taxon>Bacillales</taxon>
        <taxon>Paenibacillaceae</taxon>
        <taxon>Cohnella</taxon>
    </lineage>
</organism>
<evidence type="ECO:0000256" key="1">
    <source>
        <dbReference type="SAM" id="MobiDB-lite"/>
    </source>
</evidence>
<evidence type="ECO:0000313" key="4">
    <source>
        <dbReference type="EMBL" id="QJD86433.1"/>
    </source>
</evidence>
<feature type="region of interest" description="Disordered" evidence="1">
    <location>
        <begin position="156"/>
        <end position="177"/>
    </location>
</feature>
<gene>
    <name evidence="4" type="ORF">HH215_26880</name>
</gene>